<feature type="region of interest" description="Disordered" evidence="1">
    <location>
        <begin position="1"/>
        <end position="23"/>
    </location>
</feature>
<organism evidence="2 3">
    <name type="scientific">Datura stramonium</name>
    <name type="common">Jimsonweed</name>
    <name type="synonym">Common thornapple</name>
    <dbReference type="NCBI Taxonomy" id="4076"/>
    <lineage>
        <taxon>Eukaryota</taxon>
        <taxon>Viridiplantae</taxon>
        <taxon>Streptophyta</taxon>
        <taxon>Embryophyta</taxon>
        <taxon>Tracheophyta</taxon>
        <taxon>Spermatophyta</taxon>
        <taxon>Magnoliopsida</taxon>
        <taxon>eudicotyledons</taxon>
        <taxon>Gunneridae</taxon>
        <taxon>Pentapetalae</taxon>
        <taxon>asterids</taxon>
        <taxon>lamiids</taxon>
        <taxon>Solanales</taxon>
        <taxon>Solanaceae</taxon>
        <taxon>Solanoideae</taxon>
        <taxon>Datureae</taxon>
        <taxon>Datura</taxon>
    </lineage>
</organism>
<reference evidence="2 3" key="1">
    <citation type="journal article" date="2021" name="BMC Genomics">
        <title>Datura genome reveals duplications of psychoactive alkaloid biosynthetic genes and high mutation rate following tissue culture.</title>
        <authorList>
            <person name="Rajewski A."/>
            <person name="Carter-House D."/>
            <person name="Stajich J."/>
            <person name="Litt A."/>
        </authorList>
    </citation>
    <scope>NUCLEOTIDE SEQUENCE [LARGE SCALE GENOMIC DNA]</scope>
    <source>
        <strain evidence="2">AR-01</strain>
    </source>
</reference>
<proteinExistence type="predicted"/>
<accession>A0ABS8W3L3</accession>
<comment type="caution">
    <text evidence="2">The sequence shown here is derived from an EMBL/GenBank/DDBJ whole genome shotgun (WGS) entry which is preliminary data.</text>
</comment>
<sequence>MAPKARKGEGVAYSSHENKRSRVGQDAPIEDASMPQQPPMCYGLCWVTEQEDTQWFKDHKESKYYHELFFDSDSLACEFPYIIDRIHTLGLDFVFNDLGECNLIMQIDEEVVDYRPWYDPKGLDMTKTKELEDIHGLVLSISEHKVHIDSVLNHLYGMQMLYLRMSRVIDEQLRQLNMDYPLIKHSRALCRVGTDLEEPFDDDRATDEE</sequence>
<name>A0ABS8W3L3_DATST</name>
<dbReference type="EMBL" id="JACEIK010006314">
    <property type="protein sequence ID" value="MCE2055487.1"/>
    <property type="molecule type" value="Genomic_DNA"/>
</dbReference>
<keyword evidence="3" id="KW-1185">Reference proteome</keyword>
<protein>
    <submittedName>
        <fullName evidence="2">Uncharacterized protein</fullName>
    </submittedName>
</protein>
<evidence type="ECO:0000313" key="2">
    <source>
        <dbReference type="EMBL" id="MCE2055487.1"/>
    </source>
</evidence>
<evidence type="ECO:0000256" key="1">
    <source>
        <dbReference type="SAM" id="MobiDB-lite"/>
    </source>
</evidence>
<dbReference type="Proteomes" id="UP000823775">
    <property type="component" value="Unassembled WGS sequence"/>
</dbReference>
<evidence type="ECO:0000313" key="3">
    <source>
        <dbReference type="Proteomes" id="UP000823775"/>
    </source>
</evidence>
<gene>
    <name evidence="2" type="ORF">HAX54_042728</name>
</gene>